<comment type="similarity">
    <text evidence="2">Belongs to the pseudouridine synthase RluA family.</text>
</comment>
<dbReference type="InterPro" id="IPR050188">
    <property type="entry name" value="RluA_PseudoU_synthase"/>
</dbReference>
<keyword evidence="6" id="KW-0413">Isomerase</keyword>
<name>A0ABM9N6N9_9LACO</name>
<dbReference type="RefSeq" id="WP_349642440.1">
    <property type="nucleotide sequence ID" value="NZ_CAWVOH010000004.1"/>
</dbReference>
<dbReference type="CDD" id="cd02869">
    <property type="entry name" value="PseudoU_synth_RluA_like"/>
    <property type="match status" value="1"/>
</dbReference>
<dbReference type="GO" id="GO:0160151">
    <property type="term" value="F:tRNA pseudouridine(32) synthase activity"/>
    <property type="evidence" value="ECO:0007669"/>
    <property type="project" value="UniProtKB-EC"/>
</dbReference>
<dbReference type="PROSITE" id="PS01129">
    <property type="entry name" value="PSI_RLU"/>
    <property type="match status" value="1"/>
</dbReference>
<dbReference type="Pfam" id="PF00849">
    <property type="entry name" value="PseudoU_synth_2"/>
    <property type="match status" value="1"/>
</dbReference>
<dbReference type="PANTHER" id="PTHR21600">
    <property type="entry name" value="MITOCHONDRIAL RNA PSEUDOURIDINE SYNTHASE"/>
    <property type="match status" value="1"/>
</dbReference>
<dbReference type="Proteomes" id="UP001314241">
    <property type="component" value="Unassembled WGS sequence"/>
</dbReference>
<evidence type="ECO:0000256" key="2">
    <source>
        <dbReference type="ARBA" id="ARBA00010876"/>
    </source>
</evidence>
<dbReference type="PANTHER" id="PTHR21600:SF87">
    <property type="entry name" value="RNA PSEUDOURIDYLATE SYNTHASE DOMAIN-CONTAINING PROTEIN 1"/>
    <property type="match status" value="1"/>
</dbReference>
<proteinExistence type="inferred from homology"/>
<evidence type="ECO:0000256" key="1">
    <source>
        <dbReference type="ARBA" id="ARBA00000073"/>
    </source>
</evidence>
<reference evidence="6 7" key="1">
    <citation type="submission" date="2024-01" db="EMBL/GenBank/DDBJ databases">
        <authorList>
            <person name="Botero Cardona J."/>
        </authorList>
    </citation>
    <scope>NUCLEOTIDE SEQUENCE [LARGE SCALE GENOMIC DNA]</scope>
    <source>
        <strain evidence="6 7">LMG 33000</strain>
    </source>
</reference>
<organism evidence="6 7">
    <name type="scientific">Eupransor demetentiae</name>
    <dbReference type="NCBI Taxonomy" id="3109584"/>
    <lineage>
        <taxon>Bacteria</taxon>
        <taxon>Bacillati</taxon>
        <taxon>Bacillota</taxon>
        <taxon>Bacilli</taxon>
        <taxon>Lactobacillales</taxon>
        <taxon>Lactobacillaceae</taxon>
        <taxon>Eupransor</taxon>
    </lineage>
</organism>
<dbReference type="Gene3D" id="3.30.2350.10">
    <property type="entry name" value="Pseudouridine synthase"/>
    <property type="match status" value="1"/>
</dbReference>
<dbReference type="InterPro" id="IPR006145">
    <property type="entry name" value="PsdUridine_synth_RsuA/RluA"/>
</dbReference>
<protein>
    <recommendedName>
        <fullName evidence="3">RNA pseudouridylate synthase</fullName>
    </recommendedName>
    <alternativeName>
        <fullName evidence="4">RNA-uridine isomerase</fullName>
    </alternativeName>
</protein>
<feature type="domain" description="Pseudouridine synthase RsuA/RluA-like" evidence="5">
    <location>
        <begin position="93"/>
        <end position="249"/>
    </location>
</feature>
<keyword evidence="7" id="KW-1185">Reference proteome</keyword>
<evidence type="ECO:0000313" key="6">
    <source>
        <dbReference type="EMBL" id="CAK8054898.1"/>
    </source>
</evidence>
<dbReference type="GO" id="GO:0160142">
    <property type="term" value="F:23S rRNA pseudouridine(746) synthase activity"/>
    <property type="evidence" value="ECO:0007669"/>
    <property type="project" value="UniProtKB-EC"/>
</dbReference>
<gene>
    <name evidence="6" type="ORF">R54876_GBNLAHCA_01481</name>
</gene>
<comment type="catalytic activity">
    <reaction evidence="1">
        <text>a uridine in RNA = a pseudouridine in RNA</text>
        <dbReference type="Rhea" id="RHEA:48348"/>
        <dbReference type="Rhea" id="RHEA-COMP:12068"/>
        <dbReference type="Rhea" id="RHEA-COMP:12069"/>
        <dbReference type="ChEBI" id="CHEBI:65314"/>
        <dbReference type="ChEBI" id="CHEBI:65315"/>
    </reaction>
</comment>
<dbReference type="InterPro" id="IPR020103">
    <property type="entry name" value="PsdUridine_synth_cat_dom_sf"/>
</dbReference>
<sequence>MWRYQLTIKANQAGRTVKEQLMAWNLPQRLRGGLRIARGIRINGILASTAQILQVGDKLTLDFPADIFRNPAGNAYPGNDSCQLDILYENDSLVLVDKPAGMKMHPHSPTERDTLFNYLAAQFKRDNHRSAGQAARPYMIHRLDRATSGLVLVAKNPVVVPILNAQLRDKIIRRRYLAWVSGKMPADAGLIDQGIGIDPDDDRLRKINGIKAQSAQTQWTLLEEAGDASLLELELETGRMHQIRVHLAAKGHPIIGDDWYGGQPAERLMLHSYSIDLPLPFSDDEEFHYTCPPRSDFKAK</sequence>
<evidence type="ECO:0000313" key="7">
    <source>
        <dbReference type="Proteomes" id="UP001314241"/>
    </source>
</evidence>
<dbReference type="InterPro" id="IPR006224">
    <property type="entry name" value="PsdUridine_synth_RluA-like_CS"/>
</dbReference>
<dbReference type="GO" id="GO:0160140">
    <property type="term" value="F:23S rRNA pseudouridine(1911/1915/1917) synthase activity"/>
    <property type="evidence" value="ECO:0007669"/>
    <property type="project" value="UniProtKB-EC"/>
</dbReference>
<evidence type="ECO:0000259" key="5">
    <source>
        <dbReference type="Pfam" id="PF00849"/>
    </source>
</evidence>
<evidence type="ECO:0000256" key="4">
    <source>
        <dbReference type="ARBA" id="ARBA00033164"/>
    </source>
</evidence>
<comment type="caution">
    <text evidence="6">The sequence shown here is derived from an EMBL/GenBank/DDBJ whole genome shotgun (WGS) entry which is preliminary data.</text>
</comment>
<evidence type="ECO:0000256" key="3">
    <source>
        <dbReference type="ARBA" id="ARBA00031870"/>
    </source>
</evidence>
<dbReference type="EMBL" id="CAWVOH010000004">
    <property type="protein sequence ID" value="CAK8054898.1"/>
    <property type="molecule type" value="Genomic_DNA"/>
</dbReference>
<accession>A0ABM9N6N9</accession>
<dbReference type="SUPFAM" id="SSF55120">
    <property type="entry name" value="Pseudouridine synthase"/>
    <property type="match status" value="1"/>
</dbReference>